<name>A0A379Y3S1_SALET</name>
<keyword evidence="2" id="KW-0175">Coiled coil</keyword>
<dbReference type="Pfam" id="PF13276">
    <property type="entry name" value="HTH_21"/>
    <property type="match status" value="1"/>
</dbReference>
<dbReference type="Proteomes" id="UP000255534">
    <property type="component" value="Unassembled WGS sequence"/>
</dbReference>
<feature type="coiled-coil region" evidence="2">
    <location>
        <begin position="172"/>
        <end position="206"/>
    </location>
</feature>
<dbReference type="Pfam" id="PF01527">
    <property type="entry name" value="HTH_Tnp_1"/>
    <property type="match status" value="1"/>
</dbReference>
<comment type="similarity">
    <text evidence="1">Belongs to the transposase 8 family.</text>
</comment>
<dbReference type="SUPFAM" id="SSF53098">
    <property type="entry name" value="Ribonuclease H-like"/>
    <property type="match status" value="1"/>
</dbReference>
<evidence type="ECO:0000313" key="4">
    <source>
        <dbReference type="EMBL" id="SUI39741.1"/>
    </source>
</evidence>
<dbReference type="InterPro" id="IPR012337">
    <property type="entry name" value="RNaseH-like_sf"/>
</dbReference>
<sequence>MFTETERLRAIELYFKYGRKLASVVRELGYPSKRNLRRWIRLWEASDGATEAIRRKPRYTDMQKQTAVEHYLNHGCCLAFTSRTLGYPCCDVLARWVNERHPDRRLIFTSTINQNAPFEPEVKRQAVMALCTRQVPASEIARNIGISRTVLYKWKDEIIGDEAYQSMRKPEKPSLTEERDALREEVNRLNQEIRRQQMELDILKKAEEIIKKDPGISVSTLTNREKTQIADVLRDSYPLTELLRVLELARSSFFYHRTVMRSGDKYATIRIALTEIFNGNYRCYGYRRLHAMLQHKGQRLSEKVVRRLMAEEQLVVSRNRRRRYSSYCGEIGPAPDNLLARDFNAEKPNQKWLTDITEFQLPAGKVWLSPVVDCFDGKVVSWSLSTRPDAELVNTMLDNAIGTLNAGECPVIHSDRGGHYRWPGWLERVNAAGLIRSMSRKGCSPDNAACEGFFGRLKNEMYHGREWAGITPENFMQHVDAYIRWYNERRIKLSLGAVSPKCTVGNSASHNKTVQENIRIPFSPFLMSAIGH</sequence>
<organism evidence="4 5">
    <name type="scientific">Salmonella enterica I</name>
    <dbReference type="NCBI Taxonomy" id="59201"/>
    <lineage>
        <taxon>Bacteria</taxon>
        <taxon>Pseudomonadati</taxon>
        <taxon>Pseudomonadota</taxon>
        <taxon>Gammaproteobacteria</taxon>
        <taxon>Enterobacterales</taxon>
        <taxon>Enterobacteriaceae</taxon>
        <taxon>Salmonella</taxon>
    </lineage>
</organism>
<dbReference type="InterPro" id="IPR001584">
    <property type="entry name" value="Integrase_cat-core"/>
</dbReference>
<dbReference type="GO" id="GO:0003677">
    <property type="term" value="F:DNA binding"/>
    <property type="evidence" value="ECO:0007669"/>
    <property type="project" value="InterPro"/>
</dbReference>
<evidence type="ECO:0000256" key="1">
    <source>
        <dbReference type="ARBA" id="ARBA00009964"/>
    </source>
</evidence>
<dbReference type="GO" id="GO:0015074">
    <property type="term" value="P:DNA integration"/>
    <property type="evidence" value="ECO:0007669"/>
    <property type="project" value="InterPro"/>
</dbReference>
<dbReference type="AlphaFoldDB" id="A0A379Y3S1"/>
<dbReference type="InterPro" id="IPR050900">
    <property type="entry name" value="Transposase_IS3/IS150/IS904"/>
</dbReference>
<dbReference type="Pfam" id="PF13333">
    <property type="entry name" value="rve_2"/>
    <property type="match status" value="1"/>
</dbReference>
<dbReference type="SUPFAM" id="SSF46689">
    <property type="entry name" value="Homeodomain-like"/>
    <property type="match status" value="1"/>
</dbReference>
<dbReference type="InterPro" id="IPR036397">
    <property type="entry name" value="RNaseH_sf"/>
</dbReference>
<evidence type="ECO:0000313" key="5">
    <source>
        <dbReference type="Proteomes" id="UP000255534"/>
    </source>
</evidence>
<evidence type="ECO:0000259" key="3">
    <source>
        <dbReference type="PROSITE" id="PS50994"/>
    </source>
</evidence>
<dbReference type="PANTHER" id="PTHR46889">
    <property type="entry name" value="TRANSPOSASE INSF FOR INSERTION SEQUENCE IS3B-RELATED"/>
    <property type="match status" value="1"/>
</dbReference>
<feature type="domain" description="Integrase catalytic" evidence="3">
    <location>
        <begin position="344"/>
        <end position="508"/>
    </location>
</feature>
<dbReference type="InterPro" id="IPR048020">
    <property type="entry name" value="Transpos_IS3"/>
</dbReference>
<reference evidence="4 5" key="1">
    <citation type="submission" date="2018-06" db="EMBL/GenBank/DDBJ databases">
        <authorList>
            <consortium name="Pathogen Informatics"/>
            <person name="Doyle S."/>
        </authorList>
    </citation>
    <scope>NUCLEOTIDE SEQUENCE [LARGE SCALE GENOMIC DNA]</scope>
    <source>
        <strain evidence="4 5">NCTC5798</strain>
    </source>
</reference>
<dbReference type="PANTHER" id="PTHR46889:SF4">
    <property type="entry name" value="TRANSPOSASE INSO FOR INSERTION SEQUENCE ELEMENT IS911B-RELATED"/>
    <property type="match status" value="1"/>
</dbReference>
<dbReference type="PROSITE" id="PS50994">
    <property type="entry name" value="INTEGRASE"/>
    <property type="match status" value="1"/>
</dbReference>
<dbReference type="GO" id="GO:0004803">
    <property type="term" value="F:transposase activity"/>
    <property type="evidence" value="ECO:0007669"/>
    <property type="project" value="InterPro"/>
</dbReference>
<dbReference type="InterPro" id="IPR009057">
    <property type="entry name" value="Homeodomain-like_sf"/>
</dbReference>
<dbReference type="Gene3D" id="3.30.420.10">
    <property type="entry name" value="Ribonuclease H-like superfamily/Ribonuclease H"/>
    <property type="match status" value="1"/>
</dbReference>
<dbReference type="GO" id="GO:0006313">
    <property type="term" value="P:DNA transposition"/>
    <property type="evidence" value="ECO:0007669"/>
    <property type="project" value="InterPro"/>
</dbReference>
<gene>
    <name evidence="4" type="primary">insG</name>
    <name evidence="4" type="ORF">NCTC5798_06185</name>
</gene>
<dbReference type="Pfam" id="PF00665">
    <property type="entry name" value="rve"/>
    <property type="match status" value="1"/>
</dbReference>
<protein>
    <submittedName>
        <fullName evidence="4">Transposase InsG for insertion sequence IS1353</fullName>
    </submittedName>
</protein>
<dbReference type="InterPro" id="IPR002514">
    <property type="entry name" value="Transposase_8"/>
</dbReference>
<dbReference type="NCBIfam" id="NF033516">
    <property type="entry name" value="transpos_IS3"/>
    <property type="match status" value="1"/>
</dbReference>
<dbReference type="InterPro" id="IPR025948">
    <property type="entry name" value="HTH-like_dom"/>
</dbReference>
<accession>A0A379Y3S1</accession>
<evidence type="ECO:0000256" key="2">
    <source>
        <dbReference type="SAM" id="Coils"/>
    </source>
</evidence>
<dbReference type="EMBL" id="UGXK01000002">
    <property type="protein sequence ID" value="SUI39741.1"/>
    <property type="molecule type" value="Genomic_DNA"/>
</dbReference>
<proteinExistence type="inferred from homology"/>